<sequence>MHKEGKLLEIEGLRAVAAVLVILYHYWIGGVSGGVDIFFIVSGFLITTILVKMYHRDGRVDVAGFVVKLSQRLFPLGFLVLFVNAVLSVLILPQTMWSQLTDEIIASAAYFQNIHLAVTSTDYLAQNFEASSFQHFWAMSIQGQFYLIWGLTFFVTLLVLKWTKSTLPLPKVLTWVFALFTAGSFSFSLYLTGVNPEGAYFNTLTRVWEFGLGGLLALCITKIRVNRKVGFVMGWAGLLLLLLSGPLVGLTQNFPGWAALLPTTGGVLIILNRNYEDTFTANRLLSAPVMTKIGGLSYGLYLWHWPLLIYYYEITGNTSVTLWGGMLLIGLSFLLSYASVRFIENPIRFRKGMRTKSASAVVSGMIALPVVLFVAGFSLYVNFLEQSAAESIGDESHPGAQVLALGVEDTFEQDDIIPIPANAREEMPFVYEEGCHQTEEDSEVIVCTFGEEDNPEAEIALVGGSHSAHWIPAFEEFVEEHNLKVYSITKSACRFRNPEDEEESCAEWNERLMEEIIEINPDLVFTTADAGSSPGRVPSGYRERWEKLAEENLRVFAIRDNPWFPEDVPVCLERNGPEAEECSVSRDEVLPEPSAWEKLGDEQPENVYYADLSDYFCGDDTCGPAYGNVMAYRDSHHISVPYARTLAPYLEEEILEALEFDR</sequence>
<dbReference type="Pfam" id="PF01757">
    <property type="entry name" value="Acyl_transf_3"/>
    <property type="match status" value="1"/>
</dbReference>
<dbReference type="AlphaFoldDB" id="A0AAJ8LUN3"/>
<dbReference type="InterPro" id="IPR050879">
    <property type="entry name" value="Acyltransferase_3"/>
</dbReference>
<feature type="transmembrane region" description="Helical" evidence="3">
    <location>
        <begin position="73"/>
        <end position="92"/>
    </location>
</feature>
<feature type="transmembrane region" description="Helical" evidence="3">
    <location>
        <begin position="34"/>
        <end position="53"/>
    </location>
</feature>
<keyword evidence="6" id="KW-0808">Transferase</keyword>
<dbReference type="InterPro" id="IPR002656">
    <property type="entry name" value="Acyl_transf_3_dom"/>
</dbReference>
<dbReference type="InterPro" id="IPR043968">
    <property type="entry name" value="SGNH"/>
</dbReference>
<dbReference type="Pfam" id="PF19040">
    <property type="entry name" value="SGNH"/>
    <property type="match status" value="1"/>
</dbReference>
<feature type="domain" description="SGNH" evidence="5">
    <location>
        <begin position="435"/>
        <end position="651"/>
    </location>
</feature>
<name>A0AAJ8LUN3_9BACI</name>
<feature type="transmembrane region" description="Helical" evidence="3">
    <location>
        <begin position="254"/>
        <end position="272"/>
    </location>
</feature>
<dbReference type="PANTHER" id="PTHR23028:SF53">
    <property type="entry name" value="ACYL_TRANSF_3 DOMAIN-CONTAINING PROTEIN"/>
    <property type="match status" value="1"/>
</dbReference>
<accession>A0AAJ8LUN3</accession>
<dbReference type="EC" id="2.3.1.-" evidence="6"/>
<dbReference type="KEGG" id="ahal:FTX54_014745"/>
<reference evidence="6 7" key="1">
    <citation type="submission" date="2024-01" db="EMBL/GenBank/DDBJ databases">
        <title>Complete Genome Sequence of Alkalicoccus halolimnae BZ-SZ-XJ29T, a Moderately Halophilic Bacterium Isolated from a Salt Lake.</title>
        <authorList>
            <person name="Zhao B."/>
        </authorList>
    </citation>
    <scope>NUCLEOTIDE SEQUENCE [LARGE SCALE GENOMIC DNA]</scope>
    <source>
        <strain evidence="6 7">BZ-SZ-XJ29</strain>
    </source>
</reference>
<keyword evidence="7" id="KW-1185">Reference proteome</keyword>
<feature type="transmembrane region" description="Helical" evidence="3">
    <location>
        <begin position="172"/>
        <end position="193"/>
    </location>
</feature>
<proteinExistence type="inferred from homology"/>
<comment type="subcellular location">
    <subcellularLocation>
        <location evidence="1">Membrane</location>
    </subcellularLocation>
</comment>
<dbReference type="Proteomes" id="UP000321816">
    <property type="component" value="Chromosome"/>
</dbReference>
<evidence type="ECO:0000313" key="6">
    <source>
        <dbReference type="EMBL" id="WWD79639.1"/>
    </source>
</evidence>
<dbReference type="GO" id="GO:0016747">
    <property type="term" value="F:acyltransferase activity, transferring groups other than amino-acyl groups"/>
    <property type="evidence" value="ECO:0007669"/>
    <property type="project" value="InterPro"/>
</dbReference>
<gene>
    <name evidence="6" type="ORF">FTX54_014745</name>
</gene>
<evidence type="ECO:0000256" key="3">
    <source>
        <dbReference type="SAM" id="Phobius"/>
    </source>
</evidence>
<dbReference type="GO" id="GO:0016020">
    <property type="term" value="C:membrane"/>
    <property type="evidence" value="ECO:0007669"/>
    <property type="project" value="TreeGrafter"/>
</dbReference>
<feature type="transmembrane region" description="Helical" evidence="3">
    <location>
        <begin position="12"/>
        <end position="28"/>
    </location>
</feature>
<keyword evidence="3" id="KW-0472">Membrane</keyword>
<keyword evidence="6" id="KW-0012">Acyltransferase</keyword>
<evidence type="ECO:0000259" key="4">
    <source>
        <dbReference type="Pfam" id="PF01757"/>
    </source>
</evidence>
<dbReference type="EMBL" id="CP144914">
    <property type="protein sequence ID" value="WWD79639.1"/>
    <property type="molecule type" value="Genomic_DNA"/>
</dbReference>
<feature type="transmembrane region" description="Helical" evidence="3">
    <location>
        <begin position="199"/>
        <end position="220"/>
    </location>
</feature>
<keyword evidence="3" id="KW-0812">Transmembrane</keyword>
<organism evidence="6 7">
    <name type="scientific">Alkalicoccus halolimnae</name>
    <dbReference type="NCBI Taxonomy" id="1667239"/>
    <lineage>
        <taxon>Bacteria</taxon>
        <taxon>Bacillati</taxon>
        <taxon>Bacillota</taxon>
        <taxon>Bacilli</taxon>
        <taxon>Bacillales</taxon>
        <taxon>Bacillaceae</taxon>
        <taxon>Alkalicoccus</taxon>
    </lineage>
</organism>
<keyword evidence="3" id="KW-1133">Transmembrane helix</keyword>
<dbReference type="PANTHER" id="PTHR23028">
    <property type="entry name" value="ACETYLTRANSFERASE"/>
    <property type="match status" value="1"/>
</dbReference>
<feature type="transmembrane region" description="Helical" evidence="3">
    <location>
        <begin position="360"/>
        <end position="381"/>
    </location>
</feature>
<comment type="similarity">
    <text evidence="2">Belongs to the acyltransferase 3 family.</text>
</comment>
<evidence type="ECO:0000259" key="5">
    <source>
        <dbReference type="Pfam" id="PF19040"/>
    </source>
</evidence>
<evidence type="ECO:0000256" key="1">
    <source>
        <dbReference type="ARBA" id="ARBA00004370"/>
    </source>
</evidence>
<dbReference type="GO" id="GO:0009103">
    <property type="term" value="P:lipopolysaccharide biosynthetic process"/>
    <property type="evidence" value="ECO:0007669"/>
    <property type="project" value="TreeGrafter"/>
</dbReference>
<protein>
    <submittedName>
        <fullName evidence="6">Acyltransferase family protein</fullName>
        <ecNumber evidence="6">2.3.1.-</ecNumber>
    </submittedName>
</protein>
<feature type="domain" description="Acyltransferase 3" evidence="4">
    <location>
        <begin position="9"/>
        <end position="338"/>
    </location>
</feature>
<dbReference type="RefSeq" id="WP_187254533.1">
    <property type="nucleotide sequence ID" value="NZ_CP144914.1"/>
</dbReference>
<feature type="transmembrane region" description="Helical" evidence="3">
    <location>
        <begin position="320"/>
        <end position="340"/>
    </location>
</feature>
<feature type="transmembrane region" description="Helical" evidence="3">
    <location>
        <begin position="229"/>
        <end position="248"/>
    </location>
</feature>
<feature type="transmembrane region" description="Helical" evidence="3">
    <location>
        <begin position="136"/>
        <end position="160"/>
    </location>
</feature>
<evidence type="ECO:0000313" key="7">
    <source>
        <dbReference type="Proteomes" id="UP000321816"/>
    </source>
</evidence>
<evidence type="ECO:0000256" key="2">
    <source>
        <dbReference type="ARBA" id="ARBA00007400"/>
    </source>
</evidence>